<dbReference type="Gene3D" id="4.10.280.10">
    <property type="entry name" value="Helix-loop-helix DNA-binding domain"/>
    <property type="match status" value="1"/>
</dbReference>
<evidence type="ECO:0000259" key="8">
    <source>
        <dbReference type="PROSITE" id="PS50888"/>
    </source>
</evidence>
<reference evidence="10" key="3">
    <citation type="submission" date="2015-06" db="UniProtKB">
        <authorList>
            <consortium name="EnsemblMetazoa"/>
        </authorList>
    </citation>
    <scope>IDENTIFICATION</scope>
</reference>
<dbReference type="OrthoDB" id="6242697at2759"/>
<dbReference type="PANTHER" id="PTHR45776">
    <property type="entry name" value="MIP04163P"/>
    <property type="match status" value="1"/>
</dbReference>
<dbReference type="GO" id="GO:0003677">
    <property type="term" value="F:DNA binding"/>
    <property type="evidence" value="ECO:0007669"/>
    <property type="project" value="UniProtKB-KW"/>
</dbReference>
<name>T1FZB3_HELRO</name>
<organism evidence="10 11">
    <name type="scientific">Helobdella robusta</name>
    <name type="common">Californian leech</name>
    <dbReference type="NCBI Taxonomy" id="6412"/>
    <lineage>
        <taxon>Eukaryota</taxon>
        <taxon>Metazoa</taxon>
        <taxon>Spiralia</taxon>
        <taxon>Lophotrochozoa</taxon>
        <taxon>Annelida</taxon>
        <taxon>Clitellata</taxon>
        <taxon>Hirudinea</taxon>
        <taxon>Rhynchobdellida</taxon>
        <taxon>Glossiphoniidae</taxon>
        <taxon>Helobdella</taxon>
    </lineage>
</organism>
<dbReference type="STRING" id="6412.T1FZB3"/>
<evidence type="ECO:0000313" key="11">
    <source>
        <dbReference type="Proteomes" id="UP000015101"/>
    </source>
</evidence>
<dbReference type="SMART" id="SM00353">
    <property type="entry name" value="HLH"/>
    <property type="match status" value="1"/>
</dbReference>
<keyword evidence="4" id="KW-0238">DNA-binding</keyword>
<reference evidence="9 11" key="2">
    <citation type="journal article" date="2013" name="Nature">
        <title>Insights into bilaterian evolution from three spiralian genomes.</title>
        <authorList>
            <person name="Simakov O."/>
            <person name="Marletaz F."/>
            <person name="Cho S.J."/>
            <person name="Edsinger-Gonzales E."/>
            <person name="Havlak P."/>
            <person name="Hellsten U."/>
            <person name="Kuo D.H."/>
            <person name="Larsson T."/>
            <person name="Lv J."/>
            <person name="Arendt D."/>
            <person name="Savage R."/>
            <person name="Osoegawa K."/>
            <person name="de Jong P."/>
            <person name="Grimwood J."/>
            <person name="Chapman J.A."/>
            <person name="Shapiro H."/>
            <person name="Aerts A."/>
            <person name="Otillar R.P."/>
            <person name="Terry A.Y."/>
            <person name="Boore J.L."/>
            <person name="Grigoriev I.V."/>
            <person name="Lindberg D.R."/>
            <person name="Seaver E.C."/>
            <person name="Weisblat D.A."/>
            <person name="Putnam N.H."/>
            <person name="Rokhsar D.S."/>
        </authorList>
    </citation>
    <scope>NUCLEOTIDE SEQUENCE</scope>
</reference>
<evidence type="ECO:0000256" key="1">
    <source>
        <dbReference type="ARBA" id="ARBA00004123"/>
    </source>
</evidence>
<proteinExistence type="inferred from homology"/>
<protein>
    <recommendedName>
        <fullName evidence="8">BHLH domain-containing protein</fullName>
    </recommendedName>
</protein>
<evidence type="ECO:0000256" key="6">
    <source>
        <dbReference type="ARBA" id="ARBA00023242"/>
    </source>
</evidence>
<reference evidence="11" key="1">
    <citation type="submission" date="2012-12" db="EMBL/GenBank/DDBJ databases">
        <authorList>
            <person name="Hellsten U."/>
            <person name="Grimwood J."/>
            <person name="Chapman J.A."/>
            <person name="Shapiro H."/>
            <person name="Aerts A."/>
            <person name="Otillar R.P."/>
            <person name="Terry A.Y."/>
            <person name="Boore J.L."/>
            <person name="Simakov O."/>
            <person name="Marletaz F."/>
            <person name="Cho S.-J."/>
            <person name="Edsinger-Gonzales E."/>
            <person name="Havlak P."/>
            <person name="Kuo D.-H."/>
            <person name="Larsson T."/>
            <person name="Lv J."/>
            <person name="Arendt D."/>
            <person name="Savage R."/>
            <person name="Osoegawa K."/>
            <person name="de Jong P."/>
            <person name="Lindberg D.R."/>
            <person name="Seaver E.C."/>
            <person name="Weisblat D.A."/>
            <person name="Putnam N.H."/>
            <person name="Grigoriev I.V."/>
            <person name="Rokhsar D.S."/>
        </authorList>
    </citation>
    <scope>NUCLEOTIDE SEQUENCE</scope>
</reference>
<dbReference type="AlphaFoldDB" id="T1FZB3"/>
<dbReference type="SUPFAM" id="SSF47459">
    <property type="entry name" value="HLH, helix-loop-helix DNA-binding domain"/>
    <property type="match status" value="1"/>
</dbReference>
<dbReference type="GO" id="GO:0046983">
    <property type="term" value="F:protein dimerization activity"/>
    <property type="evidence" value="ECO:0007669"/>
    <property type="project" value="InterPro"/>
</dbReference>
<comment type="subcellular location">
    <subcellularLocation>
        <location evidence="1">Nucleus</location>
    </subcellularLocation>
</comment>
<dbReference type="EnsemblMetazoa" id="HelroT68174">
    <property type="protein sequence ID" value="HelroP68174"/>
    <property type="gene ID" value="HelroG68174"/>
</dbReference>
<feature type="coiled-coil region" evidence="7">
    <location>
        <begin position="46"/>
        <end position="73"/>
    </location>
</feature>
<dbReference type="Pfam" id="PF00010">
    <property type="entry name" value="HLH"/>
    <property type="match status" value="1"/>
</dbReference>
<evidence type="ECO:0000256" key="5">
    <source>
        <dbReference type="ARBA" id="ARBA00023163"/>
    </source>
</evidence>
<evidence type="ECO:0000256" key="7">
    <source>
        <dbReference type="SAM" id="Coils"/>
    </source>
</evidence>
<feature type="domain" description="BHLH" evidence="8">
    <location>
        <begin position="1"/>
        <end position="46"/>
    </location>
</feature>
<dbReference type="Proteomes" id="UP000015101">
    <property type="component" value="Unassembled WGS sequence"/>
</dbReference>
<dbReference type="InParanoid" id="T1FZB3"/>
<accession>T1FZB3</accession>
<dbReference type="HOGENOM" id="CLU_2475260_0_0_1"/>
<dbReference type="GeneID" id="20214161"/>
<evidence type="ECO:0000313" key="10">
    <source>
        <dbReference type="EnsemblMetazoa" id="HelroP68174"/>
    </source>
</evidence>
<evidence type="ECO:0000256" key="2">
    <source>
        <dbReference type="ARBA" id="ARBA00008289"/>
    </source>
</evidence>
<keyword evidence="11" id="KW-1185">Reference proteome</keyword>
<evidence type="ECO:0000256" key="4">
    <source>
        <dbReference type="ARBA" id="ARBA00023125"/>
    </source>
</evidence>
<dbReference type="InterPro" id="IPR011598">
    <property type="entry name" value="bHLH_dom"/>
</dbReference>
<dbReference type="CTD" id="20214161"/>
<dbReference type="EMBL" id="KB097495">
    <property type="protein sequence ID" value="ESN96247.1"/>
    <property type="molecule type" value="Genomic_DNA"/>
</dbReference>
<keyword evidence="5" id="KW-0804">Transcription</keyword>
<comment type="similarity">
    <text evidence="2">Belongs to the MiT/TFE family.</text>
</comment>
<dbReference type="KEGG" id="hro:HELRODRAFT_68174"/>
<evidence type="ECO:0000313" key="9">
    <source>
        <dbReference type="EMBL" id="ESN96247.1"/>
    </source>
</evidence>
<dbReference type="InterPro" id="IPR036638">
    <property type="entry name" value="HLH_DNA-bd_sf"/>
</dbReference>
<keyword evidence="3" id="KW-0805">Transcription regulation</keyword>
<dbReference type="GO" id="GO:0005634">
    <property type="term" value="C:nucleus"/>
    <property type="evidence" value="ECO:0007669"/>
    <property type="project" value="UniProtKB-SubCell"/>
</dbReference>
<gene>
    <name evidence="10" type="primary">20214161</name>
    <name evidence="9" type="ORF">HELRODRAFT_68174</name>
</gene>
<keyword evidence="7" id="KW-0175">Coiled coil</keyword>
<sequence>VEKKRRYKINDCIQELAQLLPVSYDIDLNKKKGYILEKSVEYIQKLQADRAKKIELERRHRELEKQNRKLLLELQVFLAVDDHCCYNI</sequence>
<dbReference type="RefSeq" id="XP_009025196.1">
    <property type="nucleotide sequence ID" value="XM_009026948.1"/>
</dbReference>
<evidence type="ECO:0000256" key="3">
    <source>
        <dbReference type="ARBA" id="ARBA00023015"/>
    </source>
</evidence>
<dbReference type="eggNOG" id="KOG1318">
    <property type="taxonomic scope" value="Eukaryota"/>
</dbReference>
<dbReference type="PROSITE" id="PS50888">
    <property type="entry name" value="BHLH"/>
    <property type="match status" value="1"/>
</dbReference>
<dbReference type="PANTHER" id="PTHR45776:SF2">
    <property type="entry name" value="MIP04163P"/>
    <property type="match status" value="1"/>
</dbReference>
<keyword evidence="6" id="KW-0539">Nucleus</keyword>
<dbReference type="EMBL" id="AMQM01001368">
    <property type="status" value="NOT_ANNOTATED_CDS"/>
    <property type="molecule type" value="Genomic_DNA"/>
</dbReference>